<dbReference type="Proteomes" id="UP000188947">
    <property type="component" value="Unassembled WGS sequence"/>
</dbReference>
<dbReference type="PANTHER" id="PTHR43943">
    <property type="entry name" value="DEHYDROGENASE/REDUCTASE (SDR FAMILY) MEMBER 4"/>
    <property type="match status" value="1"/>
</dbReference>
<dbReference type="FunFam" id="3.40.50.720:FF:000084">
    <property type="entry name" value="Short-chain dehydrogenase reductase"/>
    <property type="match status" value="1"/>
</dbReference>
<evidence type="ECO:0000256" key="2">
    <source>
        <dbReference type="ARBA" id="ARBA00022797"/>
    </source>
</evidence>
<reference evidence="5 6" key="1">
    <citation type="submission" date="2016-11" db="EMBL/GenBank/DDBJ databases">
        <title>Genome sequence and comparative genomic analysis of clinical strain Elizabethkingia meningoseptica 61421 PRCM.</title>
        <authorList>
            <person name="Wang M."/>
            <person name="Hu S."/>
            <person name="Cao L."/>
            <person name="Jiang T."/>
            <person name="Zhou Y."/>
            <person name="Ming D."/>
        </authorList>
    </citation>
    <scope>NUCLEOTIDE SEQUENCE [LARGE SCALE GENOMIC DNA]</scope>
    <source>
        <strain evidence="5 6">61421 PRCM</strain>
    </source>
</reference>
<evidence type="ECO:0000256" key="3">
    <source>
        <dbReference type="ARBA" id="ARBA00023002"/>
    </source>
</evidence>
<dbReference type="SUPFAM" id="SSF51735">
    <property type="entry name" value="NAD(P)-binding Rossmann-fold domains"/>
    <property type="match status" value="1"/>
</dbReference>
<protein>
    <submittedName>
        <fullName evidence="5">Short-chain dehydrogenase</fullName>
    </submittedName>
</protein>
<organism evidence="5 6">
    <name type="scientific">Elizabethkingia meningoseptica</name>
    <name type="common">Chryseobacterium meningosepticum</name>
    <dbReference type="NCBI Taxonomy" id="238"/>
    <lineage>
        <taxon>Bacteria</taxon>
        <taxon>Pseudomonadati</taxon>
        <taxon>Bacteroidota</taxon>
        <taxon>Flavobacteriia</taxon>
        <taxon>Flavobacteriales</taxon>
        <taxon>Weeksellaceae</taxon>
        <taxon>Elizabethkingia</taxon>
    </lineage>
</organism>
<gene>
    <name evidence="5" type="ORF">BMF97_02855</name>
</gene>
<proteinExistence type="inferred from homology"/>
<evidence type="ECO:0000256" key="4">
    <source>
        <dbReference type="ARBA" id="ARBA00023027"/>
    </source>
</evidence>
<keyword evidence="3" id="KW-0560">Oxidoreductase</keyword>
<keyword evidence="4" id="KW-0520">NAD</keyword>
<dbReference type="AlphaFoldDB" id="A0A1T3HRF5"/>
<dbReference type="RefSeq" id="WP_070905294.1">
    <property type="nucleotide sequence ID" value="NZ_CP016378.1"/>
</dbReference>
<evidence type="ECO:0000313" key="5">
    <source>
        <dbReference type="EMBL" id="OOH97575.1"/>
    </source>
</evidence>
<dbReference type="CDD" id="cd05233">
    <property type="entry name" value="SDR_c"/>
    <property type="match status" value="1"/>
</dbReference>
<dbReference type="GO" id="GO:0016491">
    <property type="term" value="F:oxidoreductase activity"/>
    <property type="evidence" value="ECO:0007669"/>
    <property type="project" value="UniProtKB-KW"/>
</dbReference>
<accession>A0A1T3HRF5</accession>
<keyword evidence="6" id="KW-1185">Reference proteome</keyword>
<dbReference type="Gene3D" id="3.40.50.720">
    <property type="entry name" value="NAD(P)-binding Rossmann-like Domain"/>
    <property type="match status" value="1"/>
</dbReference>
<dbReference type="InterPro" id="IPR020904">
    <property type="entry name" value="Sc_DH/Rdtase_CS"/>
</dbReference>
<evidence type="ECO:0000313" key="6">
    <source>
        <dbReference type="Proteomes" id="UP000188947"/>
    </source>
</evidence>
<comment type="caution">
    <text evidence="5">The sequence shown here is derived from an EMBL/GenBank/DDBJ whole genome shotgun (WGS) entry which is preliminary data.</text>
</comment>
<name>A0A1T3HRF5_ELIME</name>
<dbReference type="InterPro" id="IPR036291">
    <property type="entry name" value="NAD(P)-bd_dom_sf"/>
</dbReference>
<evidence type="ECO:0000256" key="1">
    <source>
        <dbReference type="ARBA" id="ARBA00006484"/>
    </source>
</evidence>
<dbReference type="PROSITE" id="PS00061">
    <property type="entry name" value="ADH_SHORT"/>
    <property type="match status" value="1"/>
</dbReference>
<dbReference type="PANTHER" id="PTHR43943:SF17">
    <property type="entry name" value="3-PHENYLPROPIONATE-DIHYDRODIOL_CINNAMIC ACID-DIHYDRODIOL DEHYDROGENASE"/>
    <property type="match status" value="1"/>
</dbReference>
<dbReference type="OrthoDB" id="9803333at2"/>
<sequence>MQRFKNKFALITGGTNGMGYATARQFIEEGGFAIITGRSAATVHKAVTELGEKAFGIVSNAGSMQDILQLQENVKHYTNTVDLLFVNAGYGKFAPVEYVDESHFDELFNMLVKGVFFTVQQILPLMKSGSSVVFNTSFVTGTGTPNFSVYSAAKSAVQSFIKTFAAEFTEKGIRVNGISPGHIKTNIFNNTGLNQEQIKGAIHGIISEIPFKRQGEPSEIANAVLFLASQEASYIHGTELMVDAGISVIRP</sequence>
<dbReference type="PRINTS" id="PR00081">
    <property type="entry name" value="GDHRDH"/>
</dbReference>
<dbReference type="STRING" id="238.BBD35_01280"/>
<dbReference type="InterPro" id="IPR002347">
    <property type="entry name" value="SDR_fam"/>
</dbReference>
<comment type="similarity">
    <text evidence="1">Belongs to the short-chain dehydrogenases/reductases (SDR) family.</text>
</comment>
<dbReference type="eggNOG" id="COG1028">
    <property type="taxonomic scope" value="Bacteria"/>
</dbReference>
<keyword evidence="2" id="KW-0058">Aromatic hydrocarbons catabolism</keyword>
<dbReference type="EMBL" id="MPOG01000003">
    <property type="protein sequence ID" value="OOH97575.1"/>
    <property type="molecule type" value="Genomic_DNA"/>
</dbReference>
<dbReference type="Pfam" id="PF13561">
    <property type="entry name" value="adh_short_C2"/>
    <property type="match status" value="1"/>
</dbReference>